<organism evidence="1">
    <name type="scientific">marine sediment metagenome</name>
    <dbReference type="NCBI Taxonomy" id="412755"/>
    <lineage>
        <taxon>unclassified sequences</taxon>
        <taxon>metagenomes</taxon>
        <taxon>ecological metagenomes</taxon>
    </lineage>
</organism>
<gene>
    <name evidence="1" type="ORF">LCGC14_0495210</name>
</gene>
<dbReference type="EMBL" id="LAZR01000568">
    <property type="protein sequence ID" value="KKN64094.1"/>
    <property type="molecule type" value="Genomic_DNA"/>
</dbReference>
<reference evidence="1" key="1">
    <citation type="journal article" date="2015" name="Nature">
        <title>Complex archaea that bridge the gap between prokaryotes and eukaryotes.</title>
        <authorList>
            <person name="Spang A."/>
            <person name="Saw J.H."/>
            <person name="Jorgensen S.L."/>
            <person name="Zaremba-Niedzwiedzka K."/>
            <person name="Martijn J."/>
            <person name="Lind A.E."/>
            <person name="van Eijk R."/>
            <person name="Schleper C."/>
            <person name="Guy L."/>
            <person name="Ettema T.J."/>
        </authorList>
    </citation>
    <scope>NUCLEOTIDE SEQUENCE</scope>
</reference>
<comment type="caution">
    <text evidence="1">The sequence shown here is derived from an EMBL/GenBank/DDBJ whole genome shotgun (WGS) entry which is preliminary data.</text>
</comment>
<sequence>MTKEKLNKVEKFIKENLPEDWNYVQFFEAKNLTDLRQELQEFIDKKQNPMILIRNEKTINPSFLRGFMIQDIKYNSVVYYDDISYSALLIFSTEDEW</sequence>
<dbReference type="AlphaFoldDB" id="A0A0F9SAL4"/>
<protein>
    <submittedName>
        <fullName evidence="1">Uncharacterized protein</fullName>
    </submittedName>
</protein>
<proteinExistence type="predicted"/>
<accession>A0A0F9SAL4</accession>
<name>A0A0F9SAL4_9ZZZZ</name>
<evidence type="ECO:0000313" key="1">
    <source>
        <dbReference type="EMBL" id="KKN64094.1"/>
    </source>
</evidence>